<evidence type="ECO:0008006" key="3">
    <source>
        <dbReference type="Google" id="ProtNLM"/>
    </source>
</evidence>
<evidence type="ECO:0000313" key="2">
    <source>
        <dbReference type="Proteomes" id="UP001236507"/>
    </source>
</evidence>
<dbReference type="Proteomes" id="UP001236507">
    <property type="component" value="Unassembled WGS sequence"/>
</dbReference>
<protein>
    <recommendedName>
        <fullName evidence="3">CdiI immunity protein domain-containing protein</fullName>
    </recommendedName>
</protein>
<dbReference type="EMBL" id="JASHIF010000009">
    <property type="protein sequence ID" value="MDI9859770.1"/>
    <property type="molecule type" value="Genomic_DNA"/>
</dbReference>
<accession>A0ABT6Y881</accession>
<keyword evidence="2" id="KW-1185">Reference proteome</keyword>
<comment type="caution">
    <text evidence="1">The sequence shown here is derived from an EMBL/GenBank/DDBJ whole genome shotgun (WGS) entry which is preliminary data.</text>
</comment>
<gene>
    <name evidence="1" type="ORF">QM524_11170</name>
</gene>
<name>A0ABT6Y881_9BACT</name>
<proteinExistence type="predicted"/>
<evidence type="ECO:0000313" key="1">
    <source>
        <dbReference type="EMBL" id="MDI9859770.1"/>
    </source>
</evidence>
<dbReference type="RefSeq" id="WP_166576990.1">
    <property type="nucleotide sequence ID" value="NZ_JASHIF010000009.1"/>
</dbReference>
<reference evidence="1 2" key="1">
    <citation type="submission" date="2023-05" db="EMBL/GenBank/DDBJ databases">
        <title>Novel species of genus Flectobacillus isolated from stream in China.</title>
        <authorList>
            <person name="Lu H."/>
        </authorList>
    </citation>
    <scope>NUCLEOTIDE SEQUENCE [LARGE SCALE GENOMIC DNA]</scope>
    <source>
        <strain evidence="1 2">KCTC 42575</strain>
    </source>
</reference>
<organism evidence="1 2">
    <name type="scientific">Flectobacillus roseus</name>
    <dbReference type="NCBI Taxonomy" id="502259"/>
    <lineage>
        <taxon>Bacteria</taxon>
        <taxon>Pseudomonadati</taxon>
        <taxon>Bacteroidota</taxon>
        <taxon>Cytophagia</taxon>
        <taxon>Cytophagales</taxon>
        <taxon>Flectobacillaceae</taxon>
        <taxon>Flectobacillus</taxon>
    </lineage>
</organism>
<sequence length="88" mass="10552">MARLDNILKYEFFHAEDFISDTFFLEWVASPSNQEYCAFWNQLIDIYPDKYFEIETAKEILQNSCEGQGLNPFEEEELWRKINKSLLS</sequence>